<proteinExistence type="predicted"/>
<name>A0ABR2E7B6_9ROSI</name>
<evidence type="ECO:0000313" key="1">
    <source>
        <dbReference type="EMBL" id="KAK8553914.1"/>
    </source>
</evidence>
<organism evidence="1 2">
    <name type="scientific">Hibiscus sabdariffa</name>
    <name type="common">roselle</name>
    <dbReference type="NCBI Taxonomy" id="183260"/>
    <lineage>
        <taxon>Eukaryota</taxon>
        <taxon>Viridiplantae</taxon>
        <taxon>Streptophyta</taxon>
        <taxon>Embryophyta</taxon>
        <taxon>Tracheophyta</taxon>
        <taxon>Spermatophyta</taxon>
        <taxon>Magnoliopsida</taxon>
        <taxon>eudicotyledons</taxon>
        <taxon>Gunneridae</taxon>
        <taxon>Pentapetalae</taxon>
        <taxon>rosids</taxon>
        <taxon>malvids</taxon>
        <taxon>Malvales</taxon>
        <taxon>Malvaceae</taxon>
        <taxon>Malvoideae</taxon>
        <taxon>Hibiscus</taxon>
    </lineage>
</organism>
<sequence>MITDDCNSSIISGMKSIPMRLSVSIEVDLCEATELFVAGLANDTSSMVEEQGTIDELGIGEAHKELLVETSKLLFSN</sequence>
<dbReference type="EMBL" id="JBBPBM010000019">
    <property type="protein sequence ID" value="KAK8553914.1"/>
    <property type="molecule type" value="Genomic_DNA"/>
</dbReference>
<dbReference type="Proteomes" id="UP001472677">
    <property type="component" value="Unassembled WGS sequence"/>
</dbReference>
<reference evidence="1 2" key="1">
    <citation type="journal article" date="2024" name="G3 (Bethesda)">
        <title>Genome assembly of Hibiscus sabdariffa L. provides insights into metabolisms of medicinal natural products.</title>
        <authorList>
            <person name="Kim T."/>
        </authorList>
    </citation>
    <scope>NUCLEOTIDE SEQUENCE [LARGE SCALE GENOMIC DNA]</scope>
    <source>
        <strain evidence="1">TK-2024</strain>
        <tissue evidence="1">Old leaves</tissue>
    </source>
</reference>
<evidence type="ECO:0000313" key="2">
    <source>
        <dbReference type="Proteomes" id="UP001472677"/>
    </source>
</evidence>
<gene>
    <name evidence="1" type="ORF">V6N12_030893</name>
</gene>
<accession>A0ABR2E7B6</accession>
<protein>
    <submittedName>
        <fullName evidence="1">Uncharacterized protein</fullName>
    </submittedName>
</protein>
<keyword evidence="2" id="KW-1185">Reference proteome</keyword>
<comment type="caution">
    <text evidence="1">The sequence shown here is derived from an EMBL/GenBank/DDBJ whole genome shotgun (WGS) entry which is preliminary data.</text>
</comment>